<reference evidence="1 2" key="1">
    <citation type="submission" date="2020-07" db="EMBL/GenBank/DDBJ databases">
        <title>Complete genome sequence of Chitinibacter sp. 2T18.</title>
        <authorList>
            <person name="Bae J.-W."/>
            <person name="Choi J.-W."/>
        </authorList>
    </citation>
    <scope>NUCLEOTIDE SEQUENCE [LARGE SCALE GENOMIC DNA]</scope>
    <source>
        <strain evidence="1 2">2T18</strain>
    </source>
</reference>
<accession>A0A7H9BHK5</accession>
<protein>
    <submittedName>
        <fullName evidence="1">DUF2164 domain-containing protein</fullName>
    </submittedName>
</protein>
<evidence type="ECO:0000313" key="1">
    <source>
        <dbReference type="EMBL" id="QLG87688.1"/>
    </source>
</evidence>
<gene>
    <name evidence="1" type="ORF">HQ393_05145</name>
</gene>
<keyword evidence="2" id="KW-1185">Reference proteome</keyword>
<organism evidence="1 2">
    <name type="scientific">Chitinibacter bivalviorum</name>
    <dbReference type="NCBI Taxonomy" id="2739434"/>
    <lineage>
        <taxon>Bacteria</taxon>
        <taxon>Pseudomonadati</taxon>
        <taxon>Pseudomonadota</taxon>
        <taxon>Betaproteobacteria</taxon>
        <taxon>Neisseriales</taxon>
        <taxon>Chitinibacteraceae</taxon>
        <taxon>Chitinibacter</taxon>
    </lineage>
</organism>
<dbReference type="KEGG" id="chiz:HQ393_05145"/>
<dbReference type="InterPro" id="IPR018680">
    <property type="entry name" value="DUF2164"/>
</dbReference>
<name>A0A7H9BHK5_9NEIS</name>
<dbReference type="Pfam" id="PF09932">
    <property type="entry name" value="DUF2164"/>
    <property type="match status" value="1"/>
</dbReference>
<dbReference type="AlphaFoldDB" id="A0A7H9BHK5"/>
<dbReference type="RefSeq" id="WP_179357769.1">
    <property type="nucleotide sequence ID" value="NZ_CP058627.1"/>
</dbReference>
<evidence type="ECO:0000313" key="2">
    <source>
        <dbReference type="Proteomes" id="UP000509597"/>
    </source>
</evidence>
<proteinExistence type="predicted"/>
<sequence length="85" mass="9974">MTIKLDKDLELRLISSLQRYLDEEMDHQASQLQTQLLLGFIQQEIGPHIYNQAVTDVQQHLHQQTEELNLHCYAIAKSYWAPKGR</sequence>
<dbReference type="EMBL" id="CP058627">
    <property type="protein sequence ID" value="QLG87688.1"/>
    <property type="molecule type" value="Genomic_DNA"/>
</dbReference>
<dbReference type="Proteomes" id="UP000509597">
    <property type="component" value="Chromosome"/>
</dbReference>